<keyword evidence="3" id="KW-1185">Reference proteome</keyword>
<accession>A0A7W4IXF1</accession>
<comment type="caution">
    <text evidence="2">The sequence shown here is derived from an EMBL/GenBank/DDBJ whole genome shotgun (WGS) entry which is preliminary data.</text>
</comment>
<evidence type="ECO:0000313" key="3">
    <source>
        <dbReference type="Proteomes" id="UP000577891"/>
    </source>
</evidence>
<dbReference type="AlphaFoldDB" id="A0A7W4IXF1"/>
<sequence length="137" mass="15157">MEGETAMLRLNQIIICSVVAFLFWALATLFVHTLPGSLYGMRGNIGFVTSIPVALLSVWLVCRLARLEGNQILSGCLFIMADAMLYDAIALRWFPTLYAADDQTCRLASAWLLWGYGISAWGALLLGLWRERAAARA</sequence>
<keyword evidence="1" id="KW-0812">Transmembrane</keyword>
<keyword evidence="1" id="KW-0472">Membrane</keyword>
<keyword evidence="1" id="KW-1133">Transmembrane helix</keyword>
<feature type="transmembrane region" description="Helical" evidence="1">
    <location>
        <begin position="45"/>
        <end position="65"/>
    </location>
</feature>
<evidence type="ECO:0000313" key="2">
    <source>
        <dbReference type="EMBL" id="MBB2170806.1"/>
    </source>
</evidence>
<name>A0A7W4IXF1_9PROT</name>
<reference evidence="2 3" key="1">
    <citation type="submission" date="2020-04" db="EMBL/GenBank/DDBJ databases">
        <title>Description of novel Gluconacetobacter.</title>
        <authorList>
            <person name="Sombolestani A."/>
        </authorList>
    </citation>
    <scope>NUCLEOTIDE SEQUENCE [LARGE SCALE GENOMIC DNA]</scope>
    <source>
        <strain evidence="2 3">LMG 27724</strain>
    </source>
</reference>
<evidence type="ECO:0000256" key="1">
    <source>
        <dbReference type="SAM" id="Phobius"/>
    </source>
</evidence>
<feature type="transmembrane region" description="Helical" evidence="1">
    <location>
        <begin position="72"/>
        <end position="91"/>
    </location>
</feature>
<dbReference type="EMBL" id="JABEQE010000001">
    <property type="protein sequence ID" value="MBB2170806.1"/>
    <property type="molecule type" value="Genomic_DNA"/>
</dbReference>
<dbReference type="Pfam" id="PF17329">
    <property type="entry name" value="DUF5367"/>
    <property type="match status" value="1"/>
</dbReference>
<gene>
    <name evidence="2" type="ORF">HLH35_01510</name>
</gene>
<feature type="transmembrane region" description="Helical" evidence="1">
    <location>
        <begin position="12"/>
        <end position="33"/>
    </location>
</feature>
<feature type="transmembrane region" description="Helical" evidence="1">
    <location>
        <begin position="111"/>
        <end position="129"/>
    </location>
</feature>
<proteinExistence type="predicted"/>
<dbReference type="Proteomes" id="UP000577891">
    <property type="component" value="Unassembled WGS sequence"/>
</dbReference>
<organism evidence="2 3">
    <name type="scientific">Gluconacetobacter asukensis</name>
    <dbReference type="NCBI Taxonomy" id="1017181"/>
    <lineage>
        <taxon>Bacteria</taxon>
        <taxon>Pseudomonadati</taxon>
        <taxon>Pseudomonadota</taxon>
        <taxon>Alphaproteobacteria</taxon>
        <taxon>Acetobacterales</taxon>
        <taxon>Acetobacteraceae</taxon>
        <taxon>Gluconacetobacter</taxon>
    </lineage>
</organism>
<dbReference type="InterPro" id="IPR020509">
    <property type="entry name" value="Uncharacterised_YnzE"/>
</dbReference>
<protein>
    <submittedName>
        <fullName evidence="2">DUF5367 family protein</fullName>
    </submittedName>
</protein>